<feature type="domain" description="C3H1-type" evidence="3">
    <location>
        <begin position="239"/>
        <end position="266"/>
    </location>
</feature>
<dbReference type="InterPro" id="IPR025724">
    <property type="entry name" value="GAG-pre-integrase_dom"/>
</dbReference>
<dbReference type="InterPro" id="IPR036397">
    <property type="entry name" value="RNaseH_sf"/>
</dbReference>
<dbReference type="EMBL" id="BQNB010009540">
    <property type="protein sequence ID" value="GJS64938.1"/>
    <property type="molecule type" value="Genomic_DNA"/>
</dbReference>
<reference evidence="4" key="1">
    <citation type="journal article" date="2022" name="Int. J. Mol. Sci.">
        <title>Draft Genome of Tanacetum Coccineum: Genomic Comparison of Closely Related Tanacetum-Family Plants.</title>
        <authorList>
            <person name="Yamashiro T."/>
            <person name="Shiraishi A."/>
            <person name="Nakayama K."/>
            <person name="Satake H."/>
        </authorList>
    </citation>
    <scope>NUCLEOTIDE SEQUENCE</scope>
</reference>
<dbReference type="InterPro" id="IPR000571">
    <property type="entry name" value="Znf_CCCH"/>
</dbReference>
<sequence>MAGDANTPPPSTNSTNEKPYGITNIKTYIPLTLDLDELNYDSWSELFTLHCKSFGVLHFLEETSSSSNQTNEEWGKLDSLVKLWIFGTISKPLLQRVLKKNKNASEVWKMLKDVFHDNKNARAMQLDNDLRNIELGNLTITEYFHKINRLADLLDNIDAPVDEKNLVTYAINGLGDKYEQVAGIIRHRDPPPTLAQTQSMLLLEESRLARKTNRPSARDSTSSSPHVLLAATSNNRNNSTGAQLCRNFQRGSCNFGERCRYVHANPTSTAARNGNGNHHGSASQCLKPLSIQLTIGPSPPTPYHNIATTIGSRGVLGPAPGQAHVTQPAGHAVFGPSGPSTYTTGPLHGTWGPQVVYGPYVDQATSLPQAFNAMTVQDYGDSGWYMDTGATSHLASDTGKLTTISNNSNISSILVGNGNSIPVINSGHSMLPNPNRPLHLHNVLVTPSIIKNLIYVRQFTRDNACSIEFDPFGFSVKDLWTRHLLLRCNSTGDLYPVLPSTLSPTALLSTNISTWHQRLGHPGNEVFPFLVTNKMIDCNKPKSLTLCHACQIGKHVRLPFSVSNSRVENMFDIVHSDIWTSPIPSVSDFKYYVLFLDHFSHFLWVYPLRKKNEVFDKFLQFHGSLSRYKAHLVANGRSQQQGIDCDETFSPVVKPATIRTVLSLAVSRQWPIHQLDVKNTFLHGHLSETVYMHQPPCDLLKQIISSLHAEFSMTDLGPLNYFLGISAQCTSSGLFLSQTKYAREVLERASMMNCNPCKTPANTESKLGPDGDLVSNPSLYRSLAGSLQYLTFTRPDLSYATIAYSDADWAGCPTTRRSTSGYCVFLGDNLITWSSKRQHVTSRSSAEAEYRGVANAVAETAWVRNLLRELLVPLRTATLVYCDNVNAVYLSCNLVQHQRTKHIKIDIHFVRDFVATGHVRVLHVPSRYQYANIFTKGLPSPLFTEFRSSLSVRPPPAPTAGAY</sequence>
<dbReference type="CDD" id="cd09272">
    <property type="entry name" value="RNase_HI_RT_Ty1"/>
    <property type="match status" value="1"/>
</dbReference>
<dbReference type="InterPro" id="IPR013103">
    <property type="entry name" value="RVT_2"/>
</dbReference>
<evidence type="ECO:0000256" key="2">
    <source>
        <dbReference type="PROSITE-ProRule" id="PRU00723"/>
    </source>
</evidence>
<proteinExistence type="predicted"/>
<reference evidence="4" key="2">
    <citation type="submission" date="2022-01" db="EMBL/GenBank/DDBJ databases">
        <authorList>
            <person name="Yamashiro T."/>
            <person name="Shiraishi A."/>
            <person name="Satake H."/>
            <person name="Nakayama K."/>
        </authorList>
    </citation>
    <scope>NUCLEOTIDE SEQUENCE</scope>
</reference>
<keyword evidence="5" id="KW-1185">Reference proteome</keyword>
<name>A0ABQ4XIZ0_9ASTR</name>
<dbReference type="PANTHER" id="PTHR47481:SF41">
    <property type="entry name" value="COPIA-LIKE POLYPROTEIN_RETROTRANSPOSON"/>
    <property type="match status" value="1"/>
</dbReference>
<keyword evidence="1" id="KW-0064">Aspartyl protease</keyword>
<dbReference type="Pfam" id="PF13976">
    <property type="entry name" value="gag_pre-integrs"/>
    <property type="match status" value="1"/>
</dbReference>
<dbReference type="PANTHER" id="PTHR47481">
    <property type="match status" value="1"/>
</dbReference>
<dbReference type="Pfam" id="PF22936">
    <property type="entry name" value="Pol_BBD"/>
    <property type="match status" value="1"/>
</dbReference>
<keyword evidence="2" id="KW-0479">Metal-binding</keyword>
<gene>
    <name evidence="4" type="ORF">Tco_0679502</name>
</gene>
<dbReference type="PROSITE" id="PS50103">
    <property type="entry name" value="ZF_C3H1"/>
    <property type="match status" value="1"/>
</dbReference>
<dbReference type="Gene3D" id="3.30.420.10">
    <property type="entry name" value="Ribonuclease H-like superfamily/Ribonuclease H"/>
    <property type="match status" value="1"/>
</dbReference>
<dbReference type="Gene3D" id="4.10.1000.10">
    <property type="entry name" value="Zinc finger, CCCH-type"/>
    <property type="match status" value="1"/>
</dbReference>
<protein>
    <submittedName>
        <fullName evidence="4">Ribonuclease H-like domain-containing protein</fullName>
    </submittedName>
</protein>
<evidence type="ECO:0000259" key="3">
    <source>
        <dbReference type="PROSITE" id="PS50103"/>
    </source>
</evidence>
<comment type="caution">
    <text evidence="4">The sequence shown here is derived from an EMBL/GenBank/DDBJ whole genome shotgun (WGS) entry which is preliminary data.</text>
</comment>
<organism evidence="4 5">
    <name type="scientific">Tanacetum coccineum</name>
    <dbReference type="NCBI Taxonomy" id="301880"/>
    <lineage>
        <taxon>Eukaryota</taxon>
        <taxon>Viridiplantae</taxon>
        <taxon>Streptophyta</taxon>
        <taxon>Embryophyta</taxon>
        <taxon>Tracheophyta</taxon>
        <taxon>Spermatophyta</taxon>
        <taxon>Magnoliopsida</taxon>
        <taxon>eudicotyledons</taxon>
        <taxon>Gunneridae</taxon>
        <taxon>Pentapetalae</taxon>
        <taxon>asterids</taxon>
        <taxon>campanulids</taxon>
        <taxon>Asterales</taxon>
        <taxon>Asteraceae</taxon>
        <taxon>Asteroideae</taxon>
        <taxon>Anthemideae</taxon>
        <taxon>Anthemidinae</taxon>
        <taxon>Tanacetum</taxon>
    </lineage>
</organism>
<dbReference type="SMART" id="SM00356">
    <property type="entry name" value="ZnF_C3H1"/>
    <property type="match status" value="1"/>
</dbReference>
<evidence type="ECO:0000256" key="1">
    <source>
        <dbReference type="ARBA" id="ARBA00022750"/>
    </source>
</evidence>
<dbReference type="SUPFAM" id="SSF53098">
    <property type="entry name" value="Ribonuclease H-like"/>
    <property type="match status" value="1"/>
</dbReference>
<keyword evidence="1" id="KW-0645">Protease</keyword>
<keyword evidence="1" id="KW-0378">Hydrolase</keyword>
<dbReference type="InterPro" id="IPR043502">
    <property type="entry name" value="DNA/RNA_pol_sf"/>
</dbReference>
<keyword evidence="2" id="KW-0862">Zinc</keyword>
<dbReference type="InterPro" id="IPR054722">
    <property type="entry name" value="PolX-like_BBD"/>
</dbReference>
<dbReference type="Proteomes" id="UP001151760">
    <property type="component" value="Unassembled WGS sequence"/>
</dbReference>
<dbReference type="Pfam" id="PF00642">
    <property type="entry name" value="zf-CCCH"/>
    <property type="match status" value="1"/>
</dbReference>
<dbReference type="Pfam" id="PF07727">
    <property type="entry name" value="RVT_2"/>
    <property type="match status" value="2"/>
</dbReference>
<dbReference type="Pfam" id="PF14223">
    <property type="entry name" value="Retrotran_gag_2"/>
    <property type="match status" value="1"/>
</dbReference>
<evidence type="ECO:0000313" key="5">
    <source>
        <dbReference type="Proteomes" id="UP001151760"/>
    </source>
</evidence>
<dbReference type="InterPro" id="IPR012337">
    <property type="entry name" value="RNaseH-like_sf"/>
</dbReference>
<dbReference type="SUPFAM" id="SSF56672">
    <property type="entry name" value="DNA/RNA polymerases"/>
    <property type="match status" value="1"/>
</dbReference>
<evidence type="ECO:0000313" key="4">
    <source>
        <dbReference type="EMBL" id="GJS64938.1"/>
    </source>
</evidence>
<accession>A0ABQ4XIZ0</accession>
<keyword evidence="2" id="KW-0863">Zinc-finger</keyword>
<feature type="zinc finger region" description="C3H1-type" evidence="2">
    <location>
        <begin position="239"/>
        <end position="266"/>
    </location>
</feature>